<dbReference type="EMBL" id="CP068391">
    <property type="protein sequence ID" value="QQX55223.1"/>
    <property type="molecule type" value="Genomic_DNA"/>
</dbReference>
<evidence type="ECO:0000313" key="2">
    <source>
        <dbReference type="EMBL" id="QQX55223.1"/>
    </source>
</evidence>
<dbReference type="Proteomes" id="UP000596176">
    <property type="component" value="Chromosome"/>
</dbReference>
<dbReference type="RefSeq" id="WP_207979781.1">
    <property type="nucleotide sequence ID" value="NZ_CAMITN010000007.1"/>
</dbReference>
<evidence type="ECO:0000259" key="1">
    <source>
        <dbReference type="Pfam" id="PF12680"/>
    </source>
</evidence>
<dbReference type="InterPro" id="IPR037401">
    <property type="entry name" value="SnoaL-like"/>
</dbReference>
<gene>
    <name evidence="2" type="ORF">JKX24_09560</name>
</gene>
<reference evidence="2 3" key="1">
    <citation type="submission" date="2021-01" db="EMBL/GenBank/DDBJ databases">
        <title>Chromosome sequence of Serratia proteamaculans strain 94 rif-r, isolated from spoiled beef.</title>
        <authorList>
            <person name="Zaytseva Y.V."/>
            <person name="Iablokov S.N."/>
            <person name="Klyukina A."/>
        </authorList>
    </citation>
    <scope>NUCLEOTIDE SEQUENCE [LARGE SCALE GENOMIC DNA]</scope>
    <source>
        <strain evidence="2 3">94 rif-r</strain>
    </source>
</reference>
<sequence length="148" mass="16904">MHHDDLKHAAELMKKMLDNFANNPEKIIDLFAEDAVIEFPYAPGEAYGFPKRIEGRAAILKYAKGLQSALRDYKINPLSDWGCYSLSGSKKFLFEYTGDAITVPDNKPYHQDIHAFVEVHHGKITYFEEYWDGFYAMMVFGAITVKSA</sequence>
<evidence type="ECO:0000313" key="3">
    <source>
        <dbReference type="Proteomes" id="UP000596176"/>
    </source>
</evidence>
<organism evidence="2 3">
    <name type="scientific">Serratia proteamaculans</name>
    <dbReference type="NCBI Taxonomy" id="28151"/>
    <lineage>
        <taxon>Bacteria</taxon>
        <taxon>Pseudomonadati</taxon>
        <taxon>Pseudomonadota</taxon>
        <taxon>Gammaproteobacteria</taxon>
        <taxon>Enterobacterales</taxon>
        <taxon>Yersiniaceae</taxon>
        <taxon>Serratia</taxon>
    </lineage>
</organism>
<dbReference type="AlphaFoldDB" id="A0A7U0N9Z5"/>
<dbReference type="Gene3D" id="3.10.450.50">
    <property type="match status" value="1"/>
</dbReference>
<dbReference type="GeneID" id="83701605"/>
<proteinExistence type="predicted"/>
<name>A0A7U0N9Z5_SERPR</name>
<dbReference type="InterPro" id="IPR032710">
    <property type="entry name" value="NTF2-like_dom_sf"/>
</dbReference>
<protein>
    <submittedName>
        <fullName evidence="2">Nuclear transport factor 2 family protein</fullName>
    </submittedName>
</protein>
<accession>A0A7U0N9Z5</accession>
<feature type="domain" description="SnoaL-like" evidence="1">
    <location>
        <begin position="21"/>
        <end position="126"/>
    </location>
</feature>
<dbReference type="SUPFAM" id="SSF54427">
    <property type="entry name" value="NTF2-like"/>
    <property type="match status" value="1"/>
</dbReference>
<dbReference type="Pfam" id="PF12680">
    <property type="entry name" value="SnoaL_2"/>
    <property type="match status" value="1"/>
</dbReference>